<dbReference type="OrthoDB" id="1298075at2759"/>
<evidence type="ECO:0000313" key="2">
    <source>
        <dbReference type="EMBL" id="KAA3473663.1"/>
    </source>
</evidence>
<feature type="region of interest" description="Disordered" evidence="1">
    <location>
        <begin position="1"/>
        <end position="70"/>
    </location>
</feature>
<proteinExistence type="predicted"/>
<sequence>MRWKPGRREGACESDSAPSGKVLSRSKKPAHEESKEDSDDLQENPHEAEKEPELEEVTESEEEPINEPVPAKYSKFLKEIISRRKKIKTGEQVDISTSCSAIISKPIPPKLKDSGSVTILIEIDDIHFSKTLRDLGVNINLMLLSICEELGLGELKNT</sequence>
<organism evidence="2 3">
    <name type="scientific">Gossypium australe</name>
    <dbReference type="NCBI Taxonomy" id="47621"/>
    <lineage>
        <taxon>Eukaryota</taxon>
        <taxon>Viridiplantae</taxon>
        <taxon>Streptophyta</taxon>
        <taxon>Embryophyta</taxon>
        <taxon>Tracheophyta</taxon>
        <taxon>Spermatophyta</taxon>
        <taxon>Magnoliopsida</taxon>
        <taxon>eudicotyledons</taxon>
        <taxon>Gunneridae</taxon>
        <taxon>Pentapetalae</taxon>
        <taxon>rosids</taxon>
        <taxon>malvids</taxon>
        <taxon>Malvales</taxon>
        <taxon>Malvaceae</taxon>
        <taxon>Malvoideae</taxon>
        <taxon>Gossypium</taxon>
    </lineage>
</organism>
<feature type="compositionally biased region" description="Acidic residues" evidence="1">
    <location>
        <begin position="52"/>
        <end position="65"/>
    </location>
</feature>
<evidence type="ECO:0000256" key="1">
    <source>
        <dbReference type="SAM" id="MobiDB-lite"/>
    </source>
</evidence>
<keyword evidence="3" id="KW-1185">Reference proteome</keyword>
<evidence type="ECO:0000313" key="3">
    <source>
        <dbReference type="Proteomes" id="UP000325315"/>
    </source>
</evidence>
<dbReference type="PANTHER" id="PTHR33067">
    <property type="entry name" value="RNA-DIRECTED DNA POLYMERASE-RELATED"/>
    <property type="match status" value="1"/>
</dbReference>
<dbReference type="Proteomes" id="UP000325315">
    <property type="component" value="Unassembled WGS sequence"/>
</dbReference>
<gene>
    <name evidence="2" type="ORF">EPI10_024025</name>
</gene>
<feature type="compositionally biased region" description="Basic and acidic residues" evidence="1">
    <location>
        <begin position="1"/>
        <end position="11"/>
    </location>
</feature>
<comment type="caution">
    <text evidence="2">The sequence shown here is derived from an EMBL/GenBank/DDBJ whole genome shotgun (WGS) entry which is preliminary data.</text>
</comment>
<dbReference type="EMBL" id="SMMG02000005">
    <property type="protein sequence ID" value="KAA3473663.1"/>
    <property type="molecule type" value="Genomic_DNA"/>
</dbReference>
<protein>
    <submittedName>
        <fullName evidence="2">Gag-asp_proteas domain-containing protein</fullName>
    </submittedName>
</protein>
<dbReference type="AlphaFoldDB" id="A0A5B6VX45"/>
<name>A0A5B6VX45_9ROSI</name>
<reference evidence="3" key="1">
    <citation type="journal article" date="2019" name="Plant Biotechnol. J.">
        <title>Genome sequencing of the Australian wild diploid species Gossypium australe highlights disease resistance and delayed gland morphogenesis.</title>
        <authorList>
            <person name="Cai Y."/>
            <person name="Cai X."/>
            <person name="Wang Q."/>
            <person name="Wang P."/>
            <person name="Zhang Y."/>
            <person name="Cai C."/>
            <person name="Xu Y."/>
            <person name="Wang K."/>
            <person name="Zhou Z."/>
            <person name="Wang C."/>
            <person name="Geng S."/>
            <person name="Li B."/>
            <person name="Dong Q."/>
            <person name="Hou Y."/>
            <person name="Wang H."/>
            <person name="Ai P."/>
            <person name="Liu Z."/>
            <person name="Yi F."/>
            <person name="Sun M."/>
            <person name="An G."/>
            <person name="Cheng J."/>
            <person name="Zhang Y."/>
            <person name="Shi Q."/>
            <person name="Xie Y."/>
            <person name="Shi X."/>
            <person name="Chang Y."/>
            <person name="Huang F."/>
            <person name="Chen Y."/>
            <person name="Hong S."/>
            <person name="Mi L."/>
            <person name="Sun Q."/>
            <person name="Zhang L."/>
            <person name="Zhou B."/>
            <person name="Peng R."/>
            <person name="Zhang X."/>
            <person name="Liu F."/>
        </authorList>
    </citation>
    <scope>NUCLEOTIDE SEQUENCE [LARGE SCALE GENOMIC DNA]</scope>
    <source>
        <strain evidence="3">cv. PA1801</strain>
    </source>
</reference>
<dbReference type="PANTHER" id="PTHR33067:SF9">
    <property type="entry name" value="RNA-DIRECTED DNA POLYMERASE"/>
    <property type="match status" value="1"/>
</dbReference>
<accession>A0A5B6VX45</accession>